<sequence>MFKQNVPHERIRAGAGDIDPHLMINQEYFMEENNNIKEIYRFLEDTLKLMVIPSHININERNDLIESNLEELEGDFYTFMNPINLNKLHSENLIDDNVKFKLEQLFILLQDIESENWGMVSFLTNPKWLVIRSLAKEVTQSIGHI</sequence>
<keyword evidence="2" id="KW-1185">Reference proteome</keyword>
<protein>
    <submittedName>
        <fullName evidence="1">Uncharacterized protein</fullName>
    </submittedName>
</protein>
<dbReference type="RefSeq" id="WP_201999363.1">
    <property type="nucleotide sequence ID" value="NZ_JAERSF010000001.1"/>
</dbReference>
<comment type="caution">
    <text evidence="1">The sequence shown here is derived from an EMBL/GenBank/DDBJ whole genome shotgun (WGS) entry which is preliminary data.</text>
</comment>
<dbReference type="Proteomes" id="UP000603728">
    <property type="component" value="Unassembled WGS sequence"/>
</dbReference>
<name>A0ABS1KE31_9FLAO</name>
<proteinExistence type="predicted"/>
<dbReference type="EMBL" id="JAERSF010000001">
    <property type="protein sequence ID" value="MBL0736401.1"/>
    <property type="molecule type" value="Genomic_DNA"/>
</dbReference>
<evidence type="ECO:0000313" key="1">
    <source>
        <dbReference type="EMBL" id="MBL0736401.1"/>
    </source>
</evidence>
<accession>A0ABS1KE31</accession>
<reference evidence="1 2" key="1">
    <citation type="submission" date="2021-01" db="EMBL/GenBank/DDBJ databases">
        <title>Genome seq and assembly of Flavobacterium sp. GN10.</title>
        <authorList>
            <person name="Chhetri G."/>
        </authorList>
    </citation>
    <scope>NUCLEOTIDE SEQUENCE [LARGE SCALE GENOMIC DNA]</scope>
    <source>
        <strain evidence="1 2">GN10</strain>
    </source>
</reference>
<evidence type="ECO:0000313" key="2">
    <source>
        <dbReference type="Proteomes" id="UP000603728"/>
    </source>
</evidence>
<gene>
    <name evidence="1" type="ORF">JI750_05860</name>
</gene>
<organism evidence="1 2">
    <name type="scientific">Flavobacterium tagetis</name>
    <dbReference type="NCBI Taxonomy" id="2801336"/>
    <lineage>
        <taxon>Bacteria</taxon>
        <taxon>Pseudomonadati</taxon>
        <taxon>Bacteroidota</taxon>
        <taxon>Flavobacteriia</taxon>
        <taxon>Flavobacteriales</taxon>
        <taxon>Flavobacteriaceae</taxon>
        <taxon>Flavobacterium</taxon>
    </lineage>
</organism>